<dbReference type="PANTHER" id="PTHR35011:SF2">
    <property type="entry name" value="2,3-DIKETO-L-GULONATE TRAP TRANSPORTER SMALL PERMEASE PROTEIN YIAM"/>
    <property type="match status" value="1"/>
</dbReference>
<keyword evidence="5 9" id="KW-0812">Transmembrane</keyword>
<accession>A0A923E8U2</accession>
<dbReference type="AlphaFoldDB" id="A0A923E8U2"/>
<evidence type="ECO:0000313" key="11">
    <source>
        <dbReference type="EMBL" id="MBC2396841.1"/>
    </source>
</evidence>
<keyword evidence="6 9" id="KW-1133">Transmembrane helix</keyword>
<dbReference type="EMBL" id="JAAZWO010000003">
    <property type="protein sequence ID" value="MBC2396841.1"/>
    <property type="molecule type" value="Genomic_DNA"/>
</dbReference>
<comment type="caution">
    <text evidence="11">The sequence shown here is derived from an EMBL/GenBank/DDBJ whole genome shotgun (WGS) entry which is preliminary data.</text>
</comment>
<dbReference type="Proteomes" id="UP000563151">
    <property type="component" value="Unassembled WGS sequence"/>
</dbReference>
<evidence type="ECO:0000256" key="1">
    <source>
        <dbReference type="ARBA" id="ARBA00004429"/>
    </source>
</evidence>
<evidence type="ECO:0000256" key="7">
    <source>
        <dbReference type="ARBA" id="ARBA00023136"/>
    </source>
</evidence>
<comment type="subcellular location">
    <subcellularLocation>
        <location evidence="1">Cell inner membrane</location>
        <topology evidence="1">Multi-pass membrane protein</topology>
    </subcellularLocation>
</comment>
<sequence>MKSLKMMINKILEIVCILLFAFITIVGTYQIITRYVFNAPSTVSEELLTFSFTWMALLASALVFGKRDHMRMEFVANLFKGKSAVILSIISEILVLIFSAVVLVYGGIQITKLTALQITASLGVHMSYVYSVVPISGVLIVIYNIININELILQLKSENSR</sequence>
<feature type="domain" description="Tripartite ATP-independent periplasmic transporters DctQ component" evidence="10">
    <location>
        <begin position="23"/>
        <end position="151"/>
    </location>
</feature>
<keyword evidence="4" id="KW-0997">Cell inner membrane</keyword>
<feature type="transmembrane region" description="Helical" evidence="9">
    <location>
        <begin position="128"/>
        <end position="146"/>
    </location>
</feature>
<evidence type="ECO:0000256" key="3">
    <source>
        <dbReference type="ARBA" id="ARBA00022475"/>
    </source>
</evidence>
<dbReference type="GO" id="GO:0022857">
    <property type="term" value="F:transmembrane transporter activity"/>
    <property type="evidence" value="ECO:0007669"/>
    <property type="project" value="TreeGrafter"/>
</dbReference>
<feature type="transmembrane region" description="Helical" evidence="9">
    <location>
        <begin position="12"/>
        <end position="32"/>
    </location>
</feature>
<evidence type="ECO:0000256" key="9">
    <source>
        <dbReference type="SAM" id="Phobius"/>
    </source>
</evidence>
<dbReference type="Pfam" id="PF04290">
    <property type="entry name" value="DctQ"/>
    <property type="match status" value="1"/>
</dbReference>
<evidence type="ECO:0000256" key="5">
    <source>
        <dbReference type="ARBA" id="ARBA00022692"/>
    </source>
</evidence>
<evidence type="ECO:0000256" key="8">
    <source>
        <dbReference type="ARBA" id="ARBA00038436"/>
    </source>
</evidence>
<evidence type="ECO:0000259" key="10">
    <source>
        <dbReference type="Pfam" id="PF04290"/>
    </source>
</evidence>
<gene>
    <name evidence="11" type="ORF">HGG79_03465</name>
</gene>
<dbReference type="InterPro" id="IPR007387">
    <property type="entry name" value="TRAP_DctQ"/>
</dbReference>
<name>A0A923E8U2_CLOTT</name>
<proteinExistence type="inferred from homology"/>
<protein>
    <submittedName>
        <fullName evidence="11">TRAP transporter small permease</fullName>
    </submittedName>
</protein>
<feature type="transmembrane region" description="Helical" evidence="9">
    <location>
        <begin position="47"/>
        <end position="64"/>
    </location>
</feature>
<keyword evidence="7 9" id="KW-0472">Membrane</keyword>
<keyword evidence="3" id="KW-1003">Cell membrane</keyword>
<evidence type="ECO:0000256" key="6">
    <source>
        <dbReference type="ARBA" id="ARBA00022989"/>
    </source>
</evidence>
<evidence type="ECO:0000256" key="4">
    <source>
        <dbReference type="ARBA" id="ARBA00022519"/>
    </source>
</evidence>
<dbReference type="GO" id="GO:0005886">
    <property type="term" value="C:plasma membrane"/>
    <property type="evidence" value="ECO:0007669"/>
    <property type="project" value="UniProtKB-SubCell"/>
</dbReference>
<dbReference type="RefSeq" id="WP_035146313.1">
    <property type="nucleotide sequence ID" value="NZ_JAAZWO010000003.1"/>
</dbReference>
<keyword evidence="2" id="KW-0813">Transport</keyword>
<evidence type="ECO:0000313" key="12">
    <source>
        <dbReference type="Proteomes" id="UP000563151"/>
    </source>
</evidence>
<comment type="similarity">
    <text evidence="8">Belongs to the TRAP transporter small permease family.</text>
</comment>
<dbReference type="PANTHER" id="PTHR35011">
    <property type="entry name" value="2,3-DIKETO-L-GULONATE TRAP TRANSPORTER SMALL PERMEASE PROTEIN YIAM"/>
    <property type="match status" value="1"/>
</dbReference>
<dbReference type="GO" id="GO:0015740">
    <property type="term" value="P:C4-dicarboxylate transport"/>
    <property type="evidence" value="ECO:0007669"/>
    <property type="project" value="TreeGrafter"/>
</dbReference>
<dbReference type="InterPro" id="IPR055348">
    <property type="entry name" value="DctQ"/>
</dbReference>
<organism evidence="11 12">
    <name type="scientific">Clostridium tetanomorphum</name>
    <dbReference type="NCBI Taxonomy" id="1553"/>
    <lineage>
        <taxon>Bacteria</taxon>
        <taxon>Bacillati</taxon>
        <taxon>Bacillota</taxon>
        <taxon>Clostridia</taxon>
        <taxon>Eubacteriales</taxon>
        <taxon>Clostridiaceae</taxon>
        <taxon>Clostridium</taxon>
    </lineage>
</organism>
<evidence type="ECO:0000256" key="2">
    <source>
        <dbReference type="ARBA" id="ARBA00022448"/>
    </source>
</evidence>
<keyword evidence="12" id="KW-1185">Reference proteome</keyword>
<reference evidence="11 12" key="1">
    <citation type="submission" date="2020-04" db="EMBL/GenBank/DDBJ databases">
        <title>Genomic insights into acetone-butanol-ethanol (ABE) fermentation by sequencing solventogenic clostridia strains.</title>
        <authorList>
            <person name="Brown S."/>
        </authorList>
    </citation>
    <scope>NUCLEOTIDE SEQUENCE [LARGE SCALE GENOMIC DNA]</scope>
    <source>
        <strain evidence="11 12">DJ011</strain>
    </source>
</reference>
<feature type="transmembrane region" description="Helical" evidence="9">
    <location>
        <begin position="85"/>
        <end position="108"/>
    </location>
</feature>